<evidence type="ECO:0000313" key="5">
    <source>
        <dbReference type="Proteomes" id="UP000028341"/>
    </source>
</evidence>
<dbReference type="Gene3D" id="1.10.357.10">
    <property type="entry name" value="Tetracycline Repressor, domain 2"/>
    <property type="match status" value="1"/>
</dbReference>
<dbReference type="SUPFAM" id="SSF48498">
    <property type="entry name" value="Tetracyclin repressor-like, C-terminal domain"/>
    <property type="match status" value="1"/>
</dbReference>
<name>A0A081XN83_STRTO</name>
<gene>
    <name evidence="4" type="ORF">BU52_22560</name>
</gene>
<evidence type="ECO:0000256" key="2">
    <source>
        <dbReference type="ARBA" id="ARBA00023163"/>
    </source>
</evidence>
<accession>A0A081XN83</accession>
<dbReference type="InterPro" id="IPR036271">
    <property type="entry name" value="Tet_transcr_reg_TetR-rel_C_sf"/>
</dbReference>
<dbReference type="STRING" id="55952.BU52_22560"/>
<reference evidence="4 5" key="1">
    <citation type="submission" date="2014-02" db="EMBL/GenBank/DDBJ databases">
        <title>The genome announcement of Streptomyces toyocaensis NRRL15009.</title>
        <authorList>
            <person name="Hong H.-J."/>
            <person name="Kwun M.J."/>
        </authorList>
    </citation>
    <scope>NUCLEOTIDE SEQUENCE [LARGE SCALE GENOMIC DNA]</scope>
    <source>
        <strain evidence="4 5">NRRL 15009</strain>
    </source>
</reference>
<evidence type="ECO:0000259" key="3">
    <source>
        <dbReference type="Pfam" id="PF16925"/>
    </source>
</evidence>
<dbReference type="InterPro" id="IPR011075">
    <property type="entry name" value="TetR_C"/>
</dbReference>
<comment type="caution">
    <text evidence="4">The sequence shown here is derived from an EMBL/GenBank/DDBJ whole genome shotgun (WGS) entry which is preliminary data.</text>
</comment>
<feature type="domain" description="Tetracyclin repressor-like C-terminal" evidence="3">
    <location>
        <begin position="8"/>
        <end position="61"/>
    </location>
</feature>
<protein>
    <recommendedName>
        <fullName evidence="3">Tetracyclin repressor-like C-terminal domain-containing protein</fullName>
    </recommendedName>
</protein>
<proteinExistence type="predicted"/>
<dbReference type="AlphaFoldDB" id="A0A081XN83"/>
<sequence>MGAVPGSPTGNLALELAGRRGEASVRTAQVLTAWQRYFRDAVAEAVLGGHVPAGVDPGTAALRAKS</sequence>
<organism evidence="4 5">
    <name type="scientific">Streptomyces toyocaensis</name>
    <dbReference type="NCBI Taxonomy" id="55952"/>
    <lineage>
        <taxon>Bacteria</taxon>
        <taxon>Bacillati</taxon>
        <taxon>Actinomycetota</taxon>
        <taxon>Actinomycetes</taxon>
        <taxon>Kitasatosporales</taxon>
        <taxon>Streptomycetaceae</taxon>
        <taxon>Streptomyces</taxon>
    </lineage>
</organism>
<dbReference type="Pfam" id="PF16925">
    <property type="entry name" value="TetR_C_13"/>
    <property type="match status" value="1"/>
</dbReference>
<dbReference type="Proteomes" id="UP000028341">
    <property type="component" value="Unassembled WGS sequence"/>
</dbReference>
<dbReference type="EMBL" id="JFCB01000021">
    <property type="protein sequence ID" value="KES05006.1"/>
    <property type="molecule type" value="Genomic_DNA"/>
</dbReference>
<evidence type="ECO:0000313" key="4">
    <source>
        <dbReference type="EMBL" id="KES05006.1"/>
    </source>
</evidence>
<keyword evidence="1" id="KW-0805">Transcription regulation</keyword>
<keyword evidence="5" id="KW-1185">Reference proteome</keyword>
<keyword evidence="2" id="KW-0804">Transcription</keyword>
<evidence type="ECO:0000256" key="1">
    <source>
        <dbReference type="ARBA" id="ARBA00023015"/>
    </source>
</evidence>